<comment type="caution">
    <text evidence="1">The sequence shown here is derived from an EMBL/GenBank/DDBJ whole genome shotgun (WGS) entry which is preliminary data.</text>
</comment>
<evidence type="ECO:0000313" key="1">
    <source>
        <dbReference type="EMBL" id="KRO03567.1"/>
    </source>
</evidence>
<dbReference type="STRING" id="616990.IV54_GL000016"/>
<dbReference type="AlphaFoldDB" id="A0A0R2LPC0"/>
<dbReference type="Pfam" id="PF10978">
    <property type="entry name" value="DUF2785"/>
    <property type="match status" value="1"/>
</dbReference>
<protein>
    <recommendedName>
        <fullName evidence="3">DUF2785 domain-containing protein</fullName>
    </recommendedName>
</protein>
<organism evidence="1 2">
    <name type="scientific">Levilactobacillus paucivorans</name>
    <dbReference type="NCBI Taxonomy" id="616990"/>
    <lineage>
        <taxon>Bacteria</taxon>
        <taxon>Bacillati</taxon>
        <taxon>Bacillota</taxon>
        <taxon>Bacilli</taxon>
        <taxon>Lactobacillales</taxon>
        <taxon>Lactobacillaceae</taxon>
        <taxon>Levilactobacillus</taxon>
    </lineage>
</organism>
<keyword evidence="2" id="KW-1185">Reference proteome</keyword>
<dbReference type="InterPro" id="IPR021247">
    <property type="entry name" value="DUF2785"/>
</dbReference>
<dbReference type="Proteomes" id="UP000051906">
    <property type="component" value="Unassembled WGS sequence"/>
</dbReference>
<accession>A0A0R2LPC0</accession>
<dbReference type="PATRIC" id="fig|616990.3.peg.19"/>
<dbReference type="RefSeq" id="WP_057878620.1">
    <property type="nucleotide sequence ID" value="NZ_JQCA01000072.1"/>
</dbReference>
<evidence type="ECO:0008006" key="3">
    <source>
        <dbReference type="Google" id="ProtNLM"/>
    </source>
</evidence>
<sequence length="323" mass="36635">MDEQIGTLQQQLADLNAELKAGQVYQSLGHRIGEVMDGIHRRRRTTVELPDDSDGIQELLDQLNEQLAHQEKLALTPANLLFLLRHLASLDPKIRYNGVNFTLYDALQQDAIGEQGMRRLISTLSSDQVLFNHVLEPANVAVFGRASSASLLAVVLHFVNEQSTPLDLDWHRLVIQVATYISVETDTRGFVNQQGWAHAYAAMVDLLAVLAASDQLTRADKLFLLVTYMERLKRVTTPLIYGENDRMAAYLVELTNRHSLYETAFLDALKQWRQEVAKRRRPDNLAGWNQFFNRKRLLDALRLKAGLSPAIKKYLNSTIDFLG</sequence>
<name>A0A0R2LPC0_9LACO</name>
<dbReference type="EMBL" id="JQCA01000072">
    <property type="protein sequence ID" value="KRO03567.1"/>
    <property type="molecule type" value="Genomic_DNA"/>
</dbReference>
<proteinExistence type="predicted"/>
<gene>
    <name evidence="1" type="ORF">IV54_GL000016</name>
</gene>
<reference evidence="1 2" key="1">
    <citation type="journal article" date="2015" name="Genome Announc.">
        <title>Expanding the biotechnology potential of lactobacilli through comparative genomics of 213 strains and associated genera.</title>
        <authorList>
            <person name="Sun Z."/>
            <person name="Harris H.M."/>
            <person name="McCann A."/>
            <person name="Guo C."/>
            <person name="Argimon S."/>
            <person name="Zhang W."/>
            <person name="Yang X."/>
            <person name="Jeffery I.B."/>
            <person name="Cooney J.C."/>
            <person name="Kagawa T.F."/>
            <person name="Liu W."/>
            <person name="Song Y."/>
            <person name="Salvetti E."/>
            <person name="Wrobel A."/>
            <person name="Rasinkangas P."/>
            <person name="Parkhill J."/>
            <person name="Rea M.C."/>
            <person name="O'Sullivan O."/>
            <person name="Ritari J."/>
            <person name="Douillard F.P."/>
            <person name="Paul Ross R."/>
            <person name="Yang R."/>
            <person name="Briner A.E."/>
            <person name="Felis G.E."/>
            <person name="de Vos W.M."/>
            <person name="Barrangou R."/>
            <person name="Klaenhammer T.R."/>
            <person name="Caufield P.W."/>
            <person name="Cui Y."/>
            <person name="Zhang H."/>
            <person name="O'Toole P.W."/>
        </authorList>
    </citation>
    <scope>NUCLEOTIDE SEQUENCE [LARGE SCALE GENOMIC DNA]</scope>
    <source>
        <strain evidence="1 2">DSM 22467</strain>
    </source>
</reference>
<evidence type="ECO:0000313" key="2">
    <source>
        <dbReference type="Proteomes" id="UP000051906"/>
    </source>
</evidence>
<dbReference type="OrthoDB" id="7619731at2"/>